<dbReference type="EMBL" id="CP042905">
    <property type="protein sequence ID" value="QEE17329.1"/>
    <property type="molecule type" value="Genomic_DNA"/>
</dbReference>
<dbReference type="GeneID" id="41331131"/>
<protein>
    <submittedName>
        <fullName evidence="2">CPBP family glutamic-type intramembrane protease</fullName>
    </submittedName>
</protein>
<feature type="domain" description="CAAX prenyl protease 2/Lysostaphin resistance protein A-like" evidence="1">
    <location>
        <begin position="2"/>
        <end position="55"/>
    </location>
</feature>
<keyword evidence="2" id="KW-0378">Hydrolase</keyword>
<keyword evidence="3" id="KW-1185">Reference proteome</keyword>
<dbReference type="Proteomes" id="UP000321408">
    <property type="component" value="Chromosome"/>
</dbReference>
<sequence>MAALAVSAMICSFAHFQDWRYVLFATFSGYGYGYAYYKTENLAGAALVHMGVDAVWS</sequence>
<evidence type="ECO:0000313" key="2">
    <source>
        <dbReference type="EMBL" id="QEE17329.1"/>
    </source>
</evidence>
<dbReference type="GO" id="GO:0004175">
    <property type="term" value="F:endopeptidase activity"/>
    <property type="evidence" value="ECO:0007669"/>
    <property type="project" value="UniProtKB-ARBA"/>
</dbReference>
<accession>A0A5B9DDD9</accession>
<evidence type="ECO:0000313" key="3">
    <source>
        <dbReference type="Proteomes" id="UP000321408"/>
    </source>
</evidence>
<dbReference type="GO" id="GO:0006508">
    <property type="term" value="P:proteolysis"/>
    <property type="evidence" value="ECO:0007669"/>
    <property type="project" value="UniProtKB-KW"/>
</dbReference>
<gene>
    <name evidence="2" type="ORF">DSAG12_03162</name>
</gene>
<reference evidence="2 3" key="1">
    <citation type="journal article" date="2020" name="Nature">
        <title>Isolation of an archaeon at the prokaryote-eukaryote interface.</title>
        <authorList>
            <person name="Imachi H."/>
            <person name="Nobu M.K."/>
            <person name="Nakahara N."/>
            <person name="Morono Y."/>
            <person name="Ogawara M."/>
            <person name="Takaki Y."/>
            <person name="Takano Y."/>
            <person name="Uematsu K."/>
            <person name="Ikuta T."/>
            <person name="Ito M."/>
            <person name="Matsui Y."/>
            <person name="Miyazaki M."/>
            <person name="Murata K."/>
            <person name="Saito Y."/>
            <person name="Sakai S."/>
            <person name="Song C."/>
            <person name="Tasumi E."/>
            <person name="Yamanaka Y."/>
            <person name="Yamaguchi T."/>
            <person name="Kamagata Y."/>
            <person name="Tamaki H."/>
            <person name="Takai K."/>
        </authorList>
    </citation>
    <scope>NUCLEOTIDE SEQUENCE [LARGE SCALE GENOMIC DNA]</scope>
    <source>
        <strain evidence="2 3">MK-D1</strain>
    </source>
</reference>
<dbReference type="GO" id="GO:0080120">
    <property type="term" value="P:CAAX-box protein maturation"/>
    <property type="evidence" value="ECO:0007669"/>
    <property type="project" value="UniProtKB-ARBA"/>
</dbReference>
<dbReference type="Pfam" id="PF02517">
    <property type="entry name" value="Rce1-like"/>
    <property type="match status" value="1"/>
</dbReference>
<proteinExistence type="predicted"/>
<evidence type="ECO:0000259" key="1">
    <source>
        <dbReference type="Pfam" id="PF02517"/>
    </source>
</evidence>
<keyword evidence="2" id="KW-0645">Protease</keyword>
<dbReference type="RefSeq" id="WP_147664224.1">
    <property type="nucleotide sequence ID" value="NZ_CP042905.2"/>
</dbReference>
<name>A0A5B9DDD9_9ARCH</name>
<dbReference type="AlphaFoldDB" id="A0A5B9DDD9"/>
<dbReference type="KEGG" id="psyt:DSAG12_03162"/>
<dbReference type="InterPro" id="IPR003675">
    <property type="entry name" value="Rce1/LyrA-like_dom"/>
</dbReference>
<reference evidence="2 3" key="2">
    <citation type="journal article" date="2024" name="Int. J. Syst. Evol. Microbiol.">
        <title>Promethearchaeum syntrophicum gen. nov., sp. nov., an anaerobic, obligately syntrophic archaeon, the first isolate of the lineage 'Asgard' archaea, and proposal of the new archaeal phylum Promethearchaeota phyl. nov. and kingdom Promethearchaeati regn. nov.</title>
        <authorList>
            <person name="Imachi H."/>
            <person name="Nobu M.K."/>
            <person name="Kato S."/>
            <person name="Takaki Y."/>
            <person name="Miyazaki M."/>
            <person name="Miyata M."/>
            <person name="Ogawara M."/>
            <person name="Saito Y."/>
            <person name="Sakai S."/>
            <person name="Tahara Y.O."/>
            <person name="Takano Y."/>
            <person name="Tasumi E."/>
            <person name="Uematsu K."/>
            <person name="Yoshimura T."/>
            <person name="Itoh T."/>
            <person name="Ohkuma M."/>
            <person name="Takai K."/>
        </authorList>
    </citation>
    <scope>NUCLEOTIDE SEQUENCE [LARGE SCALE GENOMIC DNA]</scope>
    <source>
        <strain evidence="2 3">MK-D1</strain>
    </source>
</reference>
<organism evidence="2 3">
    <name type="scientific">Promethearchaeum syntrophicum</name>
    <dbReference type="NCBI Taxonomy" id="2594042"/>
    <lineage>
        <taxon>Archaea</taxon>
        <taxon>Promethearchaeati</taxon>
        <taxon>Promethearchaeota</taxon>
        <taxon>Promethearchaeia</taxon>
        <taxon>Promethearchaeales</taxon>
        <taxon>Promethearchaeaceae</taxon>
        <taxon>Promethearchaeum</taxon>
    </lineage>
</organism>